<organism evidence="2 3">
    <name type="scientific">Hibiscus syriacus</name>
    <name type="common">Rose of Sharon</name>
    <dbReference type="NCBI Taxonomy" id="106335"/>
    <lineage>
        <taxon>Eukaryota</taxon>
        <taxon>Viridiplantae</taxon>
        <taxon>Streptophyta</taxon>
        <taxon>Embryophyta</taxon>
        <taxon>Tracheophyta</taxon>
        <taxon>Spermatophyta</taxon>
        <taxon>Magnoliopsida</taxon>
        <taxon>eudicotyledons</taxon>
        <taxon>Gunneridae</taxon>
        <taxon>Pentapetalae</taxon>
        <taxon>rosids</taxon>
        <taxon>malvids</taxon>
        <taxon>Malvales</taxon>
        <taxon>Malvaceae</taxon>
        <taxon>Malvoideae</taxon>
        <taxon>Hibiscus</taxon>
    </lineage>
</organism>
<reference evidence="2" key="1">
    <citation type="submission" date="2019-09" db="EMBL/GenBank/DDBJ databases">
        <title>Draft genome information of white flower Hibiscus syriacus.</title>
        <authorList>
            <person name="Kim Y.-M."/>
        </authorList>
    </citation>
    <scope>NUCLEOTIDE SEQUENCE [LARGE SCALE GENOMIC DNA]</scope>
    <source>
        <strain evidence="2">YM2019G1</strain>
    </source>
</reference>
<feature type="region of interest" description="Disordered" evidence="1">
    <location>
        <begin position="1"/>
        <end position="43"/>
    </location>
</feature>
<protein>
    <submittedName>
        <fullName evidence="2">Uncharacterized protein</fullName>
    </submittedName>
</protein>
<evidence type="ECO:0000313" key="3">
    <source>
        <dbReference type="Proteomes" id="UP000436088"/>
    </source>
</evidence>
<evidence type="ECO:0000313" key="2">
    <source>
        <dbReference type="EMBL" id="KAE8670573.1"/>
    </source>
</evidence>
<evidence type="ECO:0000256" key="1">
    <source>
        <dbReference type="SAM" id="MobiDB-lite"/>
    </source>
</evidence>
<name>A0A6A2X5T0_HIBSY</name>
<dbReference type="Proteomes" id="UP000436088">
    <property type="component" value="Unassembled WGS sequence"/>
</dbReference>
<gene>
    <name evidence="2" type="ORF">F3Y22_tig00112124pilonHSYRG00065</name>
</gene>
<sequence>MKVRTMRSYSAMDADGEDVVPHSPKSKINNNEEGMGDETHAQNGKNKATYASMVADGKQLTGKKGSTSCFMDDEVVIKMLLRIELVIFLLFNSLIRDPFNAERTVLNAPILDHPSQYMIGDLIKDVQDLFGEWASFVVGFNPSLYVLSIIGDPSTHHHGIFHQIKRNWASEVSRTVDFRIQIFSPTMVVVLLVGGLEEVKQKNPILDRAIFQYERYDILHCKVEIVDECYCRPFVVKLSLCCLESNILRCEVEIGYEIGKLFVDIQQPLRSSNGTISSVVELKSWMCGYDILRRGVKIVDDPFIVKLSLDLNILRRQVEIQVLYVAGGHNSLHREVETVNDPFIVKVDFDLDILRREVEIYSRANCVALSPISFAVKFKLTLNEIGKLFIDRQLPLRCEVEHHHQCALNRVSFVLKLKLDSKAAKIMFYEVACILLYWKCSPTPSFHGHARIVRCLIKEFVRSPQLPNFYIRAAFSCFQLESSFGFKTSFRIYVLNLPTLFFSIMH</sequence>
<comment type="caution">
    <text evidence="2">The sequence shown here is derived from an EMBL/GenBank/DDBJ whole genome shotgun (WGS) entry which is preliminary data.</text>
</comment>
<keyword evidence="3" id="KW-1185">Reference proteome</keyword>
<accession>A0A6A2X5T0</accession>
<dbReference type="EMBL" id="VEPZ02001507">
    <property type="protein sequence ID" value="KAE8670573.1"/>
    <property type="molecule type" value="Genomic_DNA"/>
</dbReference>
<dbReference type="AlphaFoldDB" id="A0A6A2X5T0"/>
<proteinExistence type="predicted"/>